<protein>
    <recommendedName>
        <fullName evidence="1">Mid-cell-anchored protein Z</fullName>
    </recommendedName>
</protein>
<comment type="subunit">
    <text evidence="1">Interacts with FtsZ.</text>
</comment>
<keyword evidence="1" id="KW-0472">Membrane</keyword>
<keyword evidence="1" id="KW-1133">Transmembrane helix</keyword>
<keyword evidence="1" id="KW-0812">Transmembrane</keyword>
<dbReference type="RefSeq" id="WP_075098709.1">
    <property type="nucleotide sequence ID" value="NZ_MSJL01000008.1"/>
</dbReference>
<dbReference type="GO" id="GO:0005886">
    <property type="term" value="C:plasma membrane"/>
    <property type="evidence" value="ECO:0007669"/>
    <property type="project" value="UniProtKB-SubCell"/>
</dbReference>
<evidence type="ECO:0000313" key="9">
    <source>
        <dbReference type="Proteomes" id="UP000255213"/>
    </source>
</evidence>
<evidence type="ECO:0000313" key="6">
    <source>
        <dbReference type="EMBL" id="OLF50301.1"/>
    </source>
</evidence>
<evidence type="ECO:0000256" key="1">
    <source>
        <dbReference type="HAMAP-Rule" id="MF_01941"/>
    </source>
</evidence>
<feature type="coiled-coil region" evidence="2">
    <location>
        <begin position="238"/>
        <end position="268"/>
    </location>
</feature>
<dbReference type="AlphaFoldDB" id="A0A1Q8EET0"/>
<dbReference type="Pfam" id="PF18708">
    <property type="entry name" value="MapZ_C2"/>
    <property type="match status" value="1"/>
</dbReference>
<feature type="compositionally biased region" description="Low complexity" evidence="3">
    <location>
        <begin position="176"/>
        <end position="194"/>
    </location>
</feature>
<proteinExistence type="inferred from homology"/>
<gene>
    <name evidence="1" type="primary">mapZ</name>
    <name evidence="6" type="ORF">BU200_02740</name>
    <name evidence="7" type="ORF">NCTC12957_00924</name>
</gene>
<dbReference type="EMBL" id="UHEN01000001">
    <property type="protein sequence ID" value="SUN06956.1"/>
    <property type="molecule type" value="Genomic_DNA"/>
</dbReference>
<evidence type="ECO:0000256" key="3">
    <source>
        <dbReference type="SAM" id="MobiDB-lite"/>
    </source>
</evidence>
<accession>A0A1Q8EET0</accession>
<evidence type="ECO:0000259" key="5">
    <source>
        <dbReference type="Pfam" id="PF18708"/>
    </source>
</evidence>
<evidence type="ECO:0000259" key="4">
    <source>
        <dbReference type="Pfam" id="PF18041"/>
    </source>
</evidence>
<dbReference type="HAMAP" id="MF_01941">
    <property type="entry name" value="MapZ"/>
    <property type="match status" value="1"/>
</dbReference>
<dbReference type="OrthoDB" id="2199073at2"/>
<name>A0A1Q8EET0_STRAI</name>
<feature type="domain" description="MapZ extracellular C-terminal" evidence="5">
    <location>
        <begin position="376"/>
        <end position="454"/>
    </location>
</feature>
<evidence type="ECO:0000313" key="8">
    <source>
        <dbReference type="Proteomes" id="UP000186437"/>
    </source>
</evidence>
<feature type="transmembrane region" description="Helical" evidence="1">
    <location>
        <begin position="144"/>
        <end position="165"/>
    </location>
</feature>
<feature type="region of interest" description="Disordered" evidence="3">
    <location>
        <begin position="112"/>
        <end position="136"/>
    </location>
</feature>
<dbReference type="Pfam" id="PF18041">
    <property type="entry name" value="MapZ_EC1"/>
    <property type="match status" value="1"/>
</dbReference>
<dbReference type="InterPro" id="IPR041295">
    <property type="entry name" value="MapZ_EC1"/>
</dbReference>
<evidence type="ECO:0000313" key="7">
    <source>
        <dbReference type="EMBL" id="SUN06956.1"/>
    </source>
</evidence>
<keyword evidence="8" id="KW-1185">Reference proteome</keyword>
<organism evidence="6 8">
    <name type="scientific">Streptococcus acidominimus</name>
    <dbReference type="NCBI Taxonomy" id="1326"/>
    <lineage>
        <taxon>Bacteria</taxon>
        <taxon>Bacillati</taxon>
        <taxon>Bacillota</taxon>
        <taxon>Bacilli</taxon>
        <taxon>Lactobacillales</taxon>
        <taxon>Streptococcaceae</taxon>
        <taxon>Streptococcus</taxon>
    </lineage>
</organism>
<feature type="domain" description="MapZ extracellular" evidence="4">
    <location>
        <begin position="185"/>
        <end position="310"/>
    </location>
</feature>
<feature type="compositionally biased region" description="Low complexity" evidence="3">
    <location>
        <begin position="112"/>
        <end position="128"/>
    </location>
</feature>
<sequence>MVKNTEKNDGLPSDGEKILDFEDAKNMTVGQAVRKHEEIKAGVTEEDGLLDRYIKQHRAEIEQEKYETQMNLPVLTAEDVAEAAEVGDESENALDTALEEQVEALSIHKVTPETPTTEEVLPAPETAPFNDLEEEEERSSRKPLAIWLALALVFVTALALAFMWMKQSEKVEETPSSSASSSQSSKSTSQSSSSSKEDEAVTAFNRLYETFFVDKEESKLKNSTFGQLPELKKALDKIGQKTSAYQNAKKKYEQLETAIKALQSLNNQFDKPIIVDGDLDTTATVKDGENLTPATTGISAVDASITAAINLGRSQQTASSAAPATNAVAPVAEATPPASVEQTAPAVQTDGASAGTAPLYGIAVPAGVTLQRHLSRVPYDQAKIDDVNNPAWTFNPGVLETIIAVSQERGYVSGYQYILERVNIINGNGYYNLFRPDGTYLFSMNAKTGYFVGNGAGYADDLDY</sequence>
<dbReference type="Proteomes" id="UP000255213">
    <property type="component" value="Unassembled WGS sequence"/>
</dbReference>
<reference evidence="8" key="2">
    <citation type="submission" date="2016-12" db="EMBL/GenBank/DDBJ databases">
        <authorList>
            <person name="Gulvik C.A."/>
        </authorList>
    </citation>
    <scope>NUCLEOTIDE SEQUENCE [LARGE SCALE GENOMIC DNA]</scope>
    <source>
        <strain evidence="8">ATCC 51725</strain>
    </source>
</reference>
<comment type="similarity">
    <text evidence="1">Belongs to the MapZ family.</text>
</comment>
<comment type="subcellular location">
    <subcellularLocation>
        <location evidence="1">Cell membrane</location>
        <topology evidence="1">Single-pass membrane protein</topology>
    </subcellularLocation>
    <text evidence="1">In newborn cells, forms a ring positioned at mid-cell. Soon after cell division starts and the cells begin elongating, the ring splits into two rings that, as elongation proceeds, move along and mark the future division sites.</text>
</comment>
<keyword evidence="1" id="KW-0131">Cell cycle</keyword>
<evidence type="ECO:0000256" key="2">
    <source>
        <dbReference type="SAM" id="Coils"/>
    </source>
</evidence>
<dbReference type="InterPro" id="IPR040532">
    <property type="entry name" value="MapZ_C2"/>
</dbReference>
<feature type="region of interest" description="Disordered" evidence="3">
    <location>
        <begin position="173"/>
        <end position="198"/>
    </location>
</feature>
<dbReference type="GO" id="GO:0051301">
    <property type="term" value="P:cell division"/>
    <property type="evidence" value="ECO:0007669"/>
    <property type="project" value="UniProtKB-UniRule"/>
</dbReference>
<keyword evidence="2" id="KW-0175">Coiled coil</keyword>
<keyword evidence="1" id="KW-1003">Cell membrane</keyword>
<keyword evidence="1" id="KW-0132">Cell division</keyword>
<comment type="function">
    <text evidence="1">Early cell division protein that marks the future cell division site and supports proper FtsZ ring positioning.</text>
</comment>
<reference evidence="7 9" key="3">
    <citation type="submission" date="2018-06" db="EMBL/GenBank/DDBJ databases">
        <authorList>
            <consortium name="Pathogen Informatics"/>
            <person name="Doyle S."/>
        </authorList>
    </citation>
    <scope>NUCLEOTIDE SEQUENCE [LARGE SCALE GENOMIC DNA]</scope>
    <source>
        <strain evidence="7 9">NCTC12957</strain>
    </source>
</reference>
<dbReference type="InterPro" id="IPR030858">
    <property type="entry name" value="MapZ"/>
</dbReference>
<reference evidence="6" key="1">
    <citation type="submission" date="2016-12" db="EMBL/GenBank/DDBJ databases">
        <authorList>
            <person name="Song W.-J."/>
            <person name="Kurnit D.M."/>
        </authorList>
    </citation>
    <scope>NUCLEOTIDE SEQUENCE [LARGE SCALE GENOMIC DNA]</scope>
    <source>
        <strain evidence="6">ATCC 51725</strain>
    </source>
</reference>
<dbReference type="EMBL" id="MSJL01000008">
    <property type="protein sequence ID" value="OLF50301.1"/>
    <property type="molecule type" value="Genomic_DNA"/>
</dbReference>
<dbReference type="Proteomes" id="UP000186437">
    <property type="component" value="Unassembled WGS sequence"/>
</dbReference>